<keyword evidence="2" id="KW-0378">Hydrolase</keyword>
<dbReference type="GO" id="GO:0008783">
    <property type="term" value="F:agmatinase activity"/>
    <property type="evidence" value="ECO:0007669"/>
    <property type="project" value="TreeGrafter"/>
</dbReference>
<evidence type="ECO:0000256" key="2">
    <source>
        <dbReference type="ARBA" id="ARBA00022801"/>
    </source>
</evidence>
<dbReference type="PROSITE" id="PS51409">
    <property type="entry name" value="ARGINASE_2"/>
    <property type="match status" value="1"/>
</dbReference>
<name>A0A176TBI5_9FLAO</name>
<evidence type="ECO:0000313" key="4">
    <source>
        <dbReference type="EMBL" id="OAD45247.1"/>
    </source>
</evidence>
<proteinExistence type="inferred from homology"/>
<sequence length="386" mass="44233">MNQDFLTPVKESIVTYLEQHSNACLGKTFRIHTQEDGLPDLENVQIAILGVQEDRNSENNFGCGEDLHFIRRKLYDLFPGNWNTQIADLGNVLKGNSVTDTYFAVSEIITELLKKNIIPVIIGGGQDLTYVNYRAYDSLEQTVNIAAVDSRFDLGKLDDALTSQSYLSKIIMQEPNNLFNYSNVGYQTYFNSQDEIQLLDSLFFDAYRLGNAKELKNIEPVFRNADIVSIDLGSVRQSEAPANNNASPNGFYGEEICAIARYAGLSDKVTSFGIYEYNSKLDNNHQTAHLIAQMIWYFIEGVNFRVKDYPFSGKENYQKFTVLLDDDDPLTFYKSNKSGRWWIEIKILSDNKYKRHALIPCTYNDYTEATKQNIPEKWYKAMRKLV</sequence>
<evidence type="ECO:0000256" key="3">
    <source>
        <dbReference type="PROSITE-ProRule" id="PRU00742"/>
    </source>
</evidence>
<evidence type="ECO:0000256" key="1">
    <source>
        <dbReference type="ARBA" id="ARBA00022723"/>
    </source>
</evidence>
<dbReference type="Proteomes" id="UP000076923">
    <property type="component" value="Unassembled WGS sequence"/>
</dbReference>
<reference evidence="4 5" key="1">
    <citation type="submission" date="2016-02" db="EMBL/GenBank/DDBJ databases">
        <title>Draft genome sequence of Polaribacter atrinae KACC17473.</title>
        <authorList>
            <person name="Shin S.-K."/>
            <person name="Yi H."/>
        </authorList>
    </citation>
    <scope>NUCLEOTIDE SEQUENCE [LARGE SCALE GENOMIC DNA]</scope>
    <source>
        <strain evidence="4 5">KACC 17473</strain>
    </source>
</reference>
<protein>
    <submittedName>
        <fullName evidence="4">Arginase</fullName>
    </submittedName>
</protein>
<keyword evidence="5" id="KW-1185">Reference proteome</keyword>
<organism evidence="4 5">
    <name type="scientific">Polaribacter atrinae</name>
    <dbReference type="NCBI Taxonomy" id="1333662"/>
    <lineage>
        <taxon>Bacteria</taxon>
        <taxon>Pseudomonadati</taxon>
        <taxon>Bacteroidota</taxon>
        <taxon>Flavobacteriia</taxon>
        <taxon>Flavobacteriales</taxon>
        <taxon>Flavobacteriaceae</taxon>
    </lineage>
</organism>
<dbReference type="RefSeq" id="WP_068449420.1">
    <property type="nucleotide sequence ID" value="NZ_CANKUV010000005.1"/>
</dbReference>
<dbReference type="SUPFAM" id="SSF52768">
    <property type="entry name" value="Arginase/deacetylase"/>
    <property type="match status" value="1"/>
</dbReference>
<dbReference type="CDD" id="cd09988">
    <property type="entry name" value="Formimidoylglutamase"/>
    <property type="match status" value="1"/>
</dbReference>
<dbReference type="GO" id="GO:0033389">
    <property type="term" value="P:putrescine biosynthetic process from arginine, via agmatine"/>
    <property type="evidence" value="ECO:0007669"/>
    <property type="project" value="TreeGrafter"/>
</dbReference>
<dbReference type="InterPro" id="IPR006035">
    <property type="entry name" value="Ureohydrolase"/>
</dbReference>
<dbReference type="PANTHER" id="PTHR11358:SF26">
    <property type="entry name" value="GUANIDINO ACID HYDROLASE, MITOCHONDRIAL"/>
    <property type="match status" value="1"/>
</dbReference>
<dbReference type="EMBL" id="LVWE01000029">
    <property type="protein sequence ID" value="OAD45247.1"/>
    <property type="molecule type" value="Genomic_DNA"/>
</dbReference>
<dbReference type="Gene3D" id="3.40.800.10">
    <property type="entry name" value="Ureohydrolase domain"/>
    <property type="match status" value="1"/>
</dbReference>
<dbReference type="GO" id="GO:0046872">
    <property type="term" value="F:metal ion binding"/>
    <property type="evidence" value="ECO:0007669"/>
    <property type="project" value="UniProtKB-KW"/>
</dbReference>
<dbReference type="STRING" id="1333662.LPB303_07545"/>
<comment type="caution">
    <text evidence="4">The sequence shown here is derived from an EMBL/GenBank/DDBJ whole genome shotgun (WGS) entry which is preliminary data.</text>
</comment>
<evidence type="ECO:0000313" key="5">
    <source>
        <dbReference type="Proteomes" id="UP000076923"/>
    </source>
</evidence>
<dbReference type="OrthoDB" id="931936at2"/>
<dbReference type="PANTHER" id="PTHR11358">
    <property type="entry name" value="ARGINASE/AGMATINASE"/>
    <property type="match status" value="1"/>
</dbReference>
<comment type="similarity">
    <text evidence="3">Belongs to the arginase family.</text>
</comment>
<dbReference type="Pfam" id="PF00491">
    <property type="entry name" value="Arginase"/>
    <property type="match status" value="1"/>
</dbReference>
<accession>A0A176TBI5</accession>
<gene>
    <name evidence="4" type="ORF">LPB303_07545</name>
</gene>
<dbReference type="InterPro" id="IPR023696">
    <property type="entry name" value="Ureohydrolase_dom_sf"/>
</dbReference>
<dbReference type="AlphaFoldDB" id="A0A176TBI5"/>
<keyword evidence="1" id="KW-0479">Metal-binding</keyword>